<dbReference type="InterPro" id="IPR023772">
    <property type="entry name" value="DNA-bd_HTH_TetR-type_CS"/>
</dbReference>
<name>A0A7W7ZBD8_9BACT</name>
<dbReference type="RefSeq" id="WP_184213927.1">
    <property type="nucleotide sequence ID" value="NZ_JACHIP010000001.1"/>
</dbReference>
<evidence type="ECO:0000256" key="3">
    <source>
        <dbReference type="ARBA" id="ARBA00023163"/>
    </source>
</evidence>
<dbReference type="Pfam" id="PF00440">
    <property type="entry name" value="TetR_N"/>
    <property type="match status" value="1"/>
</dbReference>
<comment type="caution">
    <text evidence="6">The sequence shown here is derived from an EMBL/GenBank/DDBJ whole genome shotgun (WGS) entry which is preliminary data.</text>
</comment>
<keyword evidence="3" id="KW-0804">Transcription</keyword>
<dbReference type="EMBL" id="JACHIP010000001">
    <property type="protein sequence ID" value="MBB5056261.1"/>
    <property type="molecule type" value="Genomic_DNA"/>
</dbReference>
<evidence type="ECO:0000256" key="2">
    <source>
        <dbReference type="ARBA" id="ARBA00023125"/>
    </source>
</evidence>
<dbReference type="Proteomes" id="UP000540989">
    <property type="component" value="Unassembled WGS sequence"/>
</dbReference>
<sequence length="209" mass="23574">MEQETIIEAGGAPGQRGPIDHKRRQQILQAADEHFRLYGYRKTTLADIAKAINLSTPYLYKFFDSKQALGEAICSQCLNRALAEVEELVAAVKSPVDKLRRVFTGLESKGWGFLNDERKIHDMVLVSFEERWGSLARFKDARFQLIRRIIVQGRESGDFERKTPLEETCGAISNMTDLFFHPMLLEQAGKSLEDEALAVANVAIRSLTA</sequence>
<keyword evidence="1" id="KW-0805">Transcription regulation</keyword>
<keyword evidence="2 4" id="KW-0238">DNA-binding</keyword>
<dbReference type="GO" id="GO:0003700">
    <property type="term" value="F:DNA-binding transcription factor activity"/>
    <property type="evidence" value="ECO:0007669"/>
    <property type="project" value="TreeGrafter"/>
</dbReference>
<dbReference type="PANTHER" id="PTHR30055:SF234">
    <property type="entry name" value="HTH-TYPE TRANSCRIPTIONAL REGULATOR BETI"/>
    <property type="match status" value="1"/>
</dbReference>
<evidence type="ECO:0000313" key="7">
    <source>
        <dbReference type="Proteomes" id="UP000540989"/>
    </source>
</evidence>
<evidence type="ECO:0000256" key="1">
    <source>
        <dbReference type="ARBA" id="ARBA00023015"/>
    </source>
</evidence>
<feature type="domain" description="HTH tetR-type" evidence="5">
    <location>
        <begin position="21"/>
        <end position="81"/>
    </location>
</feature>
<dbReference type="PROSITE" id="PS01081">
    <property type="entry name" value="HTH_TETR_1"/>
    <property type="match status" value="1"/>
</dbReference>
<dbReference type="InterPro" id="IPR050109">
    <property type="entry name" value="HTH-type_TetR-like_transc_reg"/>
</dbReference>
<dbReference type="PANTHER" id="PTHR30055">
    <property type="entry name" value="HTH-TYPE TRANSCRIPTIONAL REGULATOR RUTR"/>
    <property type="match status" value="1"/>
</dbReference>
<protein>
    <submittedName>
        <fullName evidence="6">AcrR family transcriptional regulator</fullName>
    </submittedName>
</protein>
<dbReference type="InterPro" id="IPR041478">
    <property type="entry name" value="TetR_C_27"/>
</dbReference>
<dbReference type="Pfam" id="PF17935">
    <property type="entry name" value="TetR_C_27"/>
    <property type="match status" value="1"/>
</dbReference>
<dbReference type="SUPFAM" id="SSF48498">
    <property type="entry name" value="Tetracyclin repressor-like, C-terminal domain"/>
    <property type="match status" value="1"/>
</dbReference>
<organism evidence="6 7">
    <name type="scientific">Granulicella aggregans</name>
    <dbReference type="NCBI Taxonomy" id="474949"/>
    <lineage>
        <taxon>Bacteria</taxon>
        <taxon>Pseudomonadati</taxon>
        <taxon>Acidobacteriota</taxon>
        <taxon>Terriglobia</taxon>
        <taxon>Terriglobales</taxon>
        <taxon>Acidobacteriaceae</taxon>
        <taxon>Granulicella</taxon>
    </lineage>
</organism>
<dbReference type="Gene3D" id="1.10.10.60">
    <property type="entry name" value="Homeodomain-like"/>
    <property type="match status" value="1"/>
</dbReference>
<dbReference type="PROSITE" id="PS50977">
    <property type="entry name" value="HTH_TETR_2"/>
    <property type="match status" value="1"/>
</dbReference>
<dbReference type="InterPro" id="IPR036271">
    <property type="entry name" value="Tet_transcr_reg_TetR-rel_C_sf"/>
</dbReference>
<dbReference type="GO" id="GO:0000976">
    <property type="term" value="F:transcription cis-regulatory region binding"/>
    <property type="evidence" value="ECO:0007669"/>
    <property type="project" value="TreeGrafter"/>
</dbReference>
<evidence type="ECO:0000256" key="4">
    <source>
        <dbReference type="PROSITE-ProRule" id="PRU00335"/>
    </source>
</evidence>
<gene>
    <name evidence="6" type="ORF">HDF16_000930</name>
</gene>
<proteinExistence type="predicted"/>
<dbReference type="InterPro" id="IPR009057">
    <property type="entry name" value="Homeodomain-like_sf"/>
</dbReference>
<reference evidence="6 7" key="1">
    <citation type="submission" date="2020-08" db="EMBL/GenBank/DDBJ databases">
        <title>Genomic Encyclopedia of Type Strains, Phase IV (KMG-V): Genome sequencing to study the core and pangenomes of soil and plant-associated prokaryotes.</title>
        <authorList>
            <person name="Whitman W."/>
        </authorList>
    </citation>
    <scope>NUCLEOTIDE SEQUENCE [LARGE SCALE GENOMIC DNA]</scope>
    <source>
        <strain evidence="6 7">M8UP14</strain>
    </source>
</reference>
<evidence type="ECO:0000313" key="6">
    <source>
        <dbReference type="EMBL" id="MBB5056261.1"/>
    </source>
</evidence>
<dbReference type="AlphaFoldDB" id="A0A7W7ZBD8"/>
<accession>A0A7W7ZBD8</accession>
<dbReference type="Gene3D" id="1.10.357.10">
    <property type="entry name" value="Tetracycline Repressor, domain 2"/>
    <property type="match status" value="1"/>
</dbReference>
<keyword evidence="7" id="KW-1185">Reference proteome</keyword>
<evidence type="ECO:0000259" key="5">
    <source>
        <dbReference type="PROSITE" id="PS50977"/>
    </source>
</evidence>
<feature type="DNA-binding region" description="H-T-H motif" evidence="4">
    <location>
        <begin position="44"/>
        <end position="63"/>
    </location>
</feature>
<dbReference type="SUPFAM" id="SSF46689">
    <property type="entry name" value="Homeodomain-like"/>
    <property type="match status" value="1"/>
</dbReference>
<dbReference type="InterPro" id="IPR001647">
    <property type="entry name" value="HTH_TetR"/>
</dbReference>